<proteinExistence type="predicted"/>
<evidence type="ECO:0000313" key="2">
    <source>
        <dbReference type="Proteomes" id="UP000824533"/>
    </source>
</evidence>
<evidence type="ECO:0000313" key="1">
    <source>
        <dbReference type="EMBL" id="KAJ0176134.1"/>
    </source>
</evidence>
<comment type="caution">
    <text evidence="1">The sequence shown here is derived from an EMBL/GenBank/DDBJ whole genome shotgun (WGS) entry which is preliminary data.</text>
</comment>
<accession>A0ACC1CWR3</accession>
<protein>
    <submittedName>
        <fullName evidence="1">Uncharacterized protein</fullName>
    </submittedName>
</protein>
<dbReference type="EMBL" id="CM034400">
    <property type="protein sequence ID" value="KAJ0176134.1"/>
    <property type="molecule type" value="Genomic_DNA"/>
</dbReference>
<organism evidence="1 2">
    <name type="scientific">Dendrolimus kikuchii</name>
    <dbReference type="NCBI Taxonomy" id="765133"/>
    <lineage>
        <taxon>Eukaryota</taxon>
        <taxon>Metazoa</taxon>
        <taxon>Ecdysozoa</taxon>
        <taxon>Arthropoda</taxon>
        <taxon>Hexapoda</taxon>
        <taxon>Insecta</taxon>
        <taxon>Pterygota</taxon>
        <taxon>Neoptera</taxon>
        <taxon>Endopterygota</taxon>
        <taxon>Lepidoptera</taxon>
        <taxon>Glossata</taxon>
        <taxon>Ditrysia</taxon>
        <taxon>Bombycoidea</taxon>
        <taxon>Lasiocampidae</taxon>
        <taxon>Dendrolimus</taxon>
    </lineage>
</organism>
<gene>
    <name evidence="1" type="ORF">K1T71_008308</name>
</gene>
<keyword evidence="2" id="KW-1185">Reference proteome</keyword>
<name>A0ACC1CWR3_9NEOP</name>
<reference evidence="1 2" key="1">
    <citation type="journal article" date="2021" name="Front. Genet.">
        <title>Chromosome-Level Genome Assembly Reveals Significant Gene Expansion in the Toll and IMD Signaling Pathways of Dendrolimus kikuchii.</title>
        <authorList>
            <person name="Zhou J."/>
            <person name="Wu P."/>
            <person name="Xiong Z."/>
            <person name="Liu N."/>
            <person name="Zhao N."/>
            <person name="Ji M."/>
            <person name="Qiu Y."/>
            <person name="Yang B."/>
        </authorList>
    </citation>
    <scope>NUCLEOTIDE SEQUENCE [LARGE SCALE GENOMIC DNA]</scope>
    <source>
        <strain evidence="1">Ann1</strain>
    </source>
</reference>
<dbReference type="Proteomes" id="UP000824533">
    <property type="component" value="Linkage Group LG14"/>
</dbReference>
<sequence length="167" mass="18890">MDSVKQPLIEITDMFNKKMAAFEEELQKVSSVPSTSGTLATEFAAFKVFVLQALKSLQQQYELLAHSQDQLDMHSRRKILLLHGIPEVKNEDSTKVVVDMVKKHLKLSEFSTDFLNTCHWNPTHQDNGCVNPDDPPYTNVVRVPYEKEVKNGKFSAGQLGVCELILL</sequence>